<feature type="signal peptide" evidence="1">
    <location>
        <begin position="1"/>
        <end position="19"/>
    </location>
</feature>
<gene>
    <name evidence="2" type="ORF">FIV42_23540</name>
</gene>
<protein>
    <submittedName>
        <fullName evidence="2">Uncharacterized protein</fullName>
    </submittedName>
</protein>
<dbReference type="AlphaFoldDB" id="A0A4Y6PZ61"/>
<dbReference type="Proteomes" id="UP000315995">
    <property type="component" value="Chromosome"/>
</dbReference>
<name>A0A4Y6PZ61_PERCE</name>
<dbReference type="EMBL" id="CP041186">
    <property type="protein sequence ID" value="QDG53608.1"/>
    <property type="molecule type" value="Genomic_DNA"/>
</dbReference>
<proteinExistence type="predicted"/>
<reference evidence="2 3" key="1">
    <citation type="submission" date="2019-06" db="EMBL/GenBank/DDBJ databases">
        <title>Persicimonas caeni gen. nov., sp. nov., a predatory bacterium isolated from solar saltern.</title>
        <authorList>
            <person name="Wang S."/>
        </authorList>
    </citation>
    <scope>NUCLEOTIDE SEQUENCE [LARGE SCALE GENOMIC DNA]</scope>
    <source>
        <strain evidence="2 3">YN101</strain>
    </source>
</reference>
<evidence type="ECO:0000313" key="3">
    <source>
        <dbReference type="Proteomes" id="UP000315995"/>
    </source>
</evidence>
<accession>A0A5B8YGW2</accession>
<organism evidence="2 3">
    <name type="scientific">Persicimonas caeni</name>
    <dbReference type="NCBI Taxonomy" id="2292766"/>
    <lineage>
        <taxon>Bacteria</taxon>
        <taxon>Deltaproteobacteria</taxon>
        <taxon>Bradymonadales</taxon>
        <taxon>Bradymonadaceae</taxon>
        <taxon>Persicimonas</taxon>
    </lineage>
</organism>
<keyword evidence="1" id="KW-0732">Signal</keyword>
<evidence type="ECO:0000256" key="1">
    <source>
        <dbReference type="SAM" id="SignalP"/>
    </source>
</evidence>
<evidence type="ECO:0000313" key="2">
    <source>
        <dbReference type="EMBL" id="QDG53608.1"/>
    </source>
</evidence>
<keyword evidence="3" id="KW-1185">Reference proteome</keyword>
<sequence length="319" mass="33304">MTSKLLLCAAAICSTAAMALPQQAHACDPAGTTPQAVVPLNGDRVLPSVEILVIGGGMKPSSEAEVSLTDRAGGEVSLESEVLARPNLFSWLAIYRPAQPLSPTAYDFFASYPFQGGDAETIGTSFQVENGDAATLAKPTIAEWDTVTFAPGVMGQCESYNNATRLVIEPAKEGDAPLWYEVELGMEDGGESQRFAVVPGLSESDGAQVTREMRVDFPVGCVSVTPVGQNGERGESAESCEADRCLLTQPDDVDLENLFADLPECGGSAPGQGSSGGSSNDEACSVAGVNGRSKTPALALLGVLLFGVFRARKKPQRIV</sequence>
<feature type="chain" id="PRO_5030106729" evidence="1">
    <location>
        <begin position="20"/>
        <end position="319"/>
    </location>
</feature>
<dbReference type="RefSeq" id="WP_141200062.1">
    <property type="nucleotide sequence ID" value="NZ_CP041186.1"/>
</dbReference>
<accession>A0A4Y6PZ61</accession>